<dbReference type="AlphaFoldDB" id="A0A940DK66"/>
<dbReference type="Proteomes" id="UP000712007">
    <property type="component" value="Unassembled WGS sequence"/>
</dbReference>
<keyword evidence="1" id="KW-1133">Transmembrane helix</keyword>
<accession>A0A940DK66</accession>
<keyword evidence="1" id="KW-0472">Membrane</keyword>
<gene>
    <name evidence="2" type="ORF">IAC51_05295</name>
</gene>
<reference evidence="2" key="1">
    <citation type="submission" date="2020-10" db="EMBL/GenBank/DDBJ databases">
        <authorList>
            <person name="Gilroy R."/>
        </authorList>
    </citation>
    <scope>NUCLEOTIDE SEQUENCE</scope>
    <source>
        <strain evidence="2">3924</strain>
    </source>
</reference>
<dbReference type="EMBL" id="JADIMV010000088">
    <property type="protein sequence ID" value="MBO8440048.1"/>
    <property type="molecule type" value="Genomic_DNA"/>
</dbReference>
<protein>
    <submittedName>
        <fullName evidence="2">Uncharacterized protein</fullName>
    </submittedName>
</protein>
<name>A0A940DK66_9BACT</name>
<evidence type="ECO:0000313" key="3">
    <source>
        <dbReference type="Proteomes" id="UP000712007"/>
    </source>
</evidence>
<evidence type="ECO:0000313" key="2">
    <source>
        <dbReference type="EMBL" id="MBO8440048.1"/>
    </source>
</evidence>
<proteinExistence type="predicted"/>
<comment type="caution">
    <text evidence="2">The sequence shown here is derived from an EMBL/GenBank/DDBJ whole genome shotgun (WGS) entry which is preliminary data.</text>
</comment>
<organism evidence="2 3">
    <name type="scientific">Candidatus Aphodosoma intestinipullorum</name>
    <dbReference type="NCBI Taxonomy" id="2840674"/>
    <lineage>
        <taxon>Bacteria</taxon>
        <taxon>Pseudomonadati</taxon>
        <taxon>Bacteroidota</taxon>
        <taxon>Bacteroidia</taxon>
        <taxon>Bacteroidales</taxon>
        <taxon>Candidatus Aphodosoma</taxon>
    </lineage>
</organism>
<evidence type="ECO:0000256" key="1">
    <source>
        <dbReference type="SAM" id="Phobius"/>
    </source>
</evidence>
<keyword evidence="1" id="KW-0812">Transmembrane</keyword>
<feature type="transmembrane region" description="Helical" evidence="1">
    <location>
        <begin position="29"/>
        <end position="49"/>
    </location>
</feature>
<reference evidence="2" key="2">
    <citation type="journal article" date="2021" name="PeerJ">
        <title>Extensive microbial diversity within the chicken gut microbiome revealed by metagenomics and culture.</title>
        <authorList>
            <person name="Gilroy R."/>
            <person name="Ravi A."/>
            <person name="Getino M."/>
            <person name="Pursley I."/>
            <person name="Horton D.L."/>
            <person name="Alikhan N.F."/>
            <person name="Baker D."/>
            <person name="Gharbi K."/>
            <person name="Hall N."/>
            <person name="Watson M."/>
            <person name="Adriaenssens E.M."/>
            <person name="Foster-Nyarko E."/>
            <person name="Jarju S."/>
            <person name="Secka A."/>
            <person name="Antonio M."/>
            <person name="Oren A."/>
            <person name="Chaudhuri R.R."/>
            <person name="La Ragione R."/>
            <person name="Hildebrand F."/>
            <person name="Pallen M.J."/>
        </authorList>
    </citation>
    <scope>NUCLEOTIDE SEQUENCE</scope>
    <source>
        <strain evidence="2">3924</strain>
    </source>
</reference>
<feature type="non-terminal residue" evidence="2">
    <location>
        <position position="1"/>
    </location>
</feature>
<sequence length="50" mass="5617">YMVSVEVTVAPRDFWVNPSFDVMKKKLKFAWGCAVVTGVFSFLVIVAIYG</sequence>